<dbReference type="Pfam" id="PF08837">
    <property type="entry name" value="DUF1810"/>
    <property type="match status" value="1"/>
</dbReference>
<evidence type="ECO:0000313" key="1">
    <source>
        <dbReference type="EMBL" id="TDQ11189.1"/>
    </source>
</evidence>
<sequence length="144" mass="16520">MEDHNLERFVAAQKSVFQTVLSELQNGRKQSHWMWYVFPQIQGLGFSETSKFYAIQDMNEAEAYLNHRVLGPRLIMVSEMILKLEGTNAYQIFGSPDDVKLHSSMTLFASVPGSHPVFEKVLKQFFNGLKDCKTLKIIGLLKHQ</sequence>
<dbReference type="EMBL" id="SNYC01000003">
    <property type="protein sequence ID" value="TDQ11189.1"/>
    <property type="molecule type" value="Genomic_DNA"/>
</dbReference>
<dbReference type="InterPro" id="IPR036287">
    <property type="entry name" value="Rv1873-like_sf"/>
</dbReference>
<dbReference type="AlphaFoldDB" id="A0A4R6SZJ4"/>
<dbReference type="Gene3D" id="1.25.40.380">
    <property type="entry name" value="Protein of unknown function DUF1810"/>
    <property type="match status" value="1"/>
</dbReference>
<dbReference type="InterPro" id="IPR014937">
    <property type="entry name" value="DUF1810"/>
</dbReference>
<accession>A0A4R6SZJ4</accession>
<dbReference type="RefSeq" id="WP_133574284.1">
    <property type="nucleotide sequence ID" value="NZ_SNYC01000003.1"/>
</dbReference>
<dbReference type="OrthoDB" id="9801870at2"/>
<dbReference type="Proteomes" id="UP000295620">
    <property type="component" value="Unassembled WGS sequence"/>
</dbReference>
<protein>
    <submittedName>
        <fullName evidence="1">Uncharacterized protein (DUF1810 family)</fullName>
    </submittedName>
</protein>
<keyword evidence="2" id="KW-1185">Reference proteome</keyword>
<dbReference type="SUPFAM" id="SSF140736">
    <property type="entry name" value="Rv1873-like"/>
    <property type="match status" value="1"/>
</dbReference>
<reference evidence="1 2" key="1">
    <citation type="submission" date="2019-03" db="EMBL/GenBank/DDBJ databases">
        <title>Genomic Encyclopedia of Archaeal and Bacterial Type Strains, Phase II (KMG-II): from individual species to whole genera.</title>
        <authorList>
            <person name="Goeker M."/>
        </authorList>
    </citation>
    <scope>NUCLEOTIDE SEQUENCE [LARGE SCALE GENOMIC DNA]</scope>
    <source>
        <strain evidence="1 2">DSM 19035</strain>
    </source>
</reference>
<comment type="caution">
    <text evidence="1">The sequence shown here is derived from an EMBL/GenBank/DDBJ whole genome shotgun (WGS) entry which is preliminary data.</text>
</comment>
<evidence type="ECO:0000313" key="2">
    <source>
        <dbReference type="Proteomes" id="UP000295620"/>
    </source>
</evidence>
<proteinExistence type="predicted"/>
<organism evidence="1 2">
    <name type="scientific">Pedobacter metabolipauper</name>
    <dbReference type="NCBI Taxonomy" id="425513"/>
    <lineage>
        <taxon>Bacteria</taxon>
        <taxon>Pseudomonadati</taxon>
        <taxon>Bacteroidota</taxon>
        <taxon>Sphingobacteriia</taxon>
        <taxon>Sphingobacteriales</taxon>
        <taxon>Sphingobacteriaceae</taxon>
        <taxon>Pedobacter</taxon>
    </lineage>
</organism>
<dbReference type="PIRSF" id="PIRSF008546">
    <property type="entry name" value="UCP008546"/>
    <property type="match status" value="1"/>
</dbReference>
<name>A0A4R6SZJ4_9SPHI</name>
<gene>
    <name evidence="1" type="ORF">ATK78_0305</name>
</gene>